<organism evidence="2 3">
    <name type="scientific">Haloarcula onubensis</name>
    <dbReference type="NCBI Taxonomy" id="2950539"/>
    <lineage>
        <taxon>Archaea</taxon>
        <taxon>Methanobacteriati</taxon>
        <taxon>Methanobacteriota</taxon>
        <taxon>Stenosarchaea group</taxon>
        <taxon>Halobacteria</taxon>
        <taxon>Halobacteriales</taxon>
        <taxon>Haloarculaceae</taxon>
        <taxon>Haloarcula</taxon>
    </lineage>
</organism>
<dbReference type="Pfam" id="PF14344">
    <property type="entry name" value="DUF4397"/>
    <property type="match status" value="1"/>
</dbReference>
<dbReference type="EMBL" id="JAMQOS010000003">
    <property type="protein sequence ID" value="MDS0282658.1"/>
    <property type="molecule type" value="Genomic_DNA"/>
</dbReference>
<protein>
    <submittedName>
        <fullName evidence="2">DUF4397 domain-containing protein</fullName>
    </submittedName>
</protein>
<evidence type="ECO:0000313" key="3">
    <source>
        <dbReference type="Proteomes" id="UP001268864"/>
    </source>
</evidence>
<evidence type="ECO:0000259" key="1">
    <source>
        <dbReference type="Pfam" id="PF14344"/>
    </source>
</evidence>
<dbReference type="Proteomes" id="UP001268864">
    <property type="component" value="Unassembled WGS sequence"/>
</dbReference>
<keyword evidence="3" id="KW-1185">Reference proteome</keyword>
<evidence type="ECO:0000313" key="2">
    <source>
        <dbReference type="EMBL" id="MDS0282658.1"/>
    </source>
</evidence>
<name>A0ABU2FPH3_9EURY</name>
<accession>A0ABU2FPH3</accession>
<gene>
    <name evidence="2" type="ORF">NDI86_11025</name>
</gene>
<feature type="domain" description="DUF4397" evidence="1">
    <location>
        <begin position="44"/>
        <end position="161"/>
    </location>
</feature>
<comment type="caution">
    <text evidence="2">The sequence shown here is derived from an EMBL/GenBank/DDBJ whole genome shotgun (WGS) entry which is preliminary data.</text>
</comment>
<reference evidence="2 3" key="1">
    <citation type="submission" date="2022-06" db="EMBL/GenBank/DDBJ databases">
        <title>Halomicroarcula sp. a new haloarchaeum isolate from saline soil.</title>
        <authorList>
            <person name="Strakova D."/>
            <person name="Galisteo C."/>
            <person name="Sanchez-Porro C."/>
            <person name="Ventosa A."/>
        </authorList>
    </citation>
    <scope>NUCLEOTIDE SEQUENCE [LARGE SCALE GENOMIC DNA]</scope>
    <source>
        <strain evidence="2 3">S3CR25-11</strain>
    </source>
</reference>
<proteinExistence type="predicted"/>
<dbReference type="RefSeq" id="WP_310900489.1">
    <property type="nucleotide sequence ID" value="NZ_JAMQOS010000003.1"/>
</dbReference>
<sequence length="253" mass="26297">MFSNATHERTVSRLLTLVLAAAVFGSLVVASAGVAAAQADQSDAEVRVVHAVPDAPAVDVYVDGELVFEDVAFGEESEYQSVPEGTQNVTVTPANDADTVVYEDEIDVDSGQATVAVGGELNDSGEDVVALALSDDADPADNESAVRLAHLAPDAPAVDVTVNETGAVLFDDVEFGNATEYETVPAGNYTLEVRNATDGDDGDVVATVDVTVEDGEAYTAVATGYLDTDDAPVDEPFAVEVYEDETAENETAE</sequence>
<dbReference type="InterPro" id="IPR025510">
    <property type="entry name" value="DUF4397"/>
</dbReference>